<dbReference type="KEGG" id="aoh:AOV_05015"/>
<proteinExistence type="predicted"/>
<evidence type="ECO:0000256" key="1">
    <source>
        <dbReference type="SAM" id="MobiDB-lite"/>
    </source>
</evidence>
<protein>
    <submittedName>
        <fullName evidence="2">Uncharacterized protein</fullName>
    </submittedName>
</protein>
<reference evidence="2 3" key="2">
    <citation type="journal article" date="2019" name="BMC Genomics">
        <title>The Anaplasma ovis genome reveals a high proportion of pseudogenes.</title>
        <authorList>
            <person name="Liu Z."/>
            <person name="Peasley A.M."/>
            <person name="Yang J."/>
            <person name="Li Y."/>
            <person name="Guan G."/>
            <person name="Luo J."/>
            <person name="Yin H."/>
            <person name="Brayton K.A."/>
        </authorList>
    </citation>
    <scope>NUCLEOTIDE SEQUENCE [LARGE SCALE GENOMIC DNA]</scope>
    <source>
        <strain evidence="2 3">Haibei</strain>
    </source>
</reference>
<sequence length="111" mass="11389">MSQTIGSKPKGGAKAAKATGSKRAVSTKKARAAATPKSRTAAKSVRATRARQTSASAQHGHPAVSKPVSMARSAAGHNIGVWCKGPCGLVFGGLRHLWGCALSLIRPHIPK</sequence>
<name>A0A2Z2L907_9RICK</name>
<reference evidence="3" key="1">
    <citation type="submission" date="2018-06" db="EMBL/GenBank/DDBJ databases">
        <title>The Anaplasma ovis genome reveals a high proportion of pseudogenes.</title>
        <authorList>
            <person name="Liu Z."/>
            <person name="Peasley A.M."/>
            <person name="Yang J."/>
            <person name="Li Y."/>
            <person name="Guan G."/>
            <person name="Luo J."/>
            <person name="Yin H."/>
            <person name="Brayton K.A."/>
        </authorList>
    </citation>
    <scope>NUCLEOTIDE SEQUENCE [LARGE SCALE GENOMIC DNA]</scope>
    <source>
        <strain evidence="3">Haibei</strain>
    </source>
</reference>
<feature type="compositionally biased region" description="Low complexity" evidence="1">
    <location>
        <begin position="1"/>
        <end position="24"/>
    </location>
</feature>
<feature type="region of interest" description="Disordered" evidence="1">
    <location>
        <begin position="1"/>
        <end position="69"/>
    </location>
</feature>
<evidence type="ECO:0000313" key="2">
    <source>
        <dbReference type="EMBL" id="ASI48087.1"/>
    </source>
</evidence>
<accession>A0A2Z2L907</accession>
<keyword evidence="3" id="KW-1185">Reference proteome</keyword>
<organism evidence="2 3">
    <name type="scientific">Anaplasma ovis str. Haibei</name>
    <dbReference type="NCBI Taxonomy" id="1248439"/>
    <lineage>
        <taxon>Bacteria</taxon>
        <taxon>Pseudomonadati</taxon>
        <taxon>Pseudomonadota</taxon>
        <taxon>Alphaproteobacteria</taxon>
        <taxon>Rickettsiales</taxon>
        <taxon>Anaplasmataceae</taxon>
        <taxon>Anaplasma</taxon>
    </lineage>
</organism>
<gene>
    <name evidence="2" type="ORF">AOV_05015</name>
</gene>
<evidence type="ECO:0000313" key="3">
    <source>
        <dbReference type="Proteomes" id="UP000259762"/>
    </source>
</evidence>
<dbReference type="AlphaFoldDB" id="A0A2Z2L907"/>
<dbReference type="EMBL" id="CP015994">
    <property type="protein sequence ID" value="ASI48087.1"/>
    <property type="molecule type" value="Genomic_DNA"/>
</dbReference>
<dbReference type="Proteomes" id="UP000259762">
    <property type="component" value="Chromosome"/>
</dbReference>